<dbReference type="GO" id="GO:0010181">
    <property type="term" value="F:FMN binding"/>
    <property type="evidence" value="ECO:0007669"/>
    <property type="project" value="InterPro"/>
</dbReference>
<name>A0A7G9YHP9_9EURY</name>
<gene>
    <name evidence="2" type="ORF">GGGHDLIA_00023</name>
</gene>
<dbReference type="PROSITE" id="PS00201">
    <property type="entry name" value="FLAVODOXIN"/>
    <property type="match status" value="1"/>
</dbReference>
<evidence type="ECO:0000259" key="1">
    <source>
        <dbReference type="PROSITE" id="PS50902"/>
    </source>
</evidence>
<dbReference type="PROSITE" id="PS50902">
    <property type="entry name" value="FLAVODOXIN_LIKE"/>
    <property type="match status" value="1"/>
</dbReference>
<dbReference type="PANTHER" id="PTHR43717:SF1">
    <property type="entry name" value="ANAEROBIC NITRIC OXIDE REDUCTASE FLAVORUBREDOXIN"/>
    <property type="match status" value="1"/>
</dbReference>
<dbReference type="Gene3D" id="3.40.50.360">
    <property type="match status" value="1"/>
</dbReference>
<dbReference type="AlphaFoldDB" id="A0A7G9YHP9"/>
<dbReference type="SUPFAM" id="SSF52218">
    <property type="entry name" value="Flavoproteins"/>
    <property type="match status" value="1"/>
</dbReference>
<feature type="domain" description="Flavodoxin-like" evidence="1">
    <location>
        <begin position="4"/>
        <end position="153"/>
    </location>
</feature>
<dbReference type="InterPro" id="IPR008254">
    <property type="entry name" value="Flavodoxin/NO_synth"/>
</dbReference>
<dbReference type="EMBL" id="MT631265">
    <property type="protein sequence ID" value="QNO47533.1"/>
    <property type="molecule type" value="Genomic_DNA"/>
</dbReference>
<dbReference type="InterPro" id="IPR029039">
    <property type="entry name" value="Flavoprotein-like_sf"/>
</dbReference>
<dbReference type="InterPro" id="IPR001226">
    <property type="entry name" value="Flavodoxin_CS"/>
</dbReference>
<dbReference type="GO" id="GO:0009055">
    <property type="term" value="F:electron transfer activity"/>
    <property type="evidence" value="ECO:0007669"/>
    <property type="project" value="InterPro"/>
</dbReference>
<dbReference type="PANTHER" id="PTHR43717">
    <property type="entry name" value="ANAEROBIC NITRIC OXIDE REDUCTASE FLAVORUBREDOXIN"/>
    <property type="match status" value="1"/>
</dbReference>
<accession>A0A7G9YHP9</accession>
<protein>
    <recommendedName>
        <fullName evidence="1">Flavodoxin-like domain-containing protein</fullName>
    </recommendedName>
</protein>
<reference evidence="2" key="1">
    <citation type="submission" date="2020-06" db="EMBL/GenBank/DDBJ databases">
        <title>Unique genomic features of the anaerobic methanotrophic archaea.</title>
        <authorList>
            <person name="Chadwick G.L."/>
            <person name="Skennerton C.T."/>
            <person name="Laso-Perez R."/>
            <person name="Leu A.O."/>
            <person name="Speth D.R."/>
            <person name="Yu H."/>
            <person name="Morgan-Lang C."/>
            <person name="Hatzenpichler R."/>
            <person name="Goudeau D."/>
            <person name="Malmstrom R."/>
            <person name="Brazelton W.J."/>
            <person name="Woyke T."/>
            <person name="Hallam S.J."/>
            <person name="Tyson G.W."/>
            <person name="Wegener G."/>
            <person name="Boetius A."/>
            <person name="Orphan V."/>
        </authorList>
    </citation>
    <scope>NUCLEOTIDE SEQUENCE</scope>
</reference>
<organism evidence="2">
    <name type="scientific">Candidatus Methanogaster sp. ANME-2c ERB4</name>
    <dbReference type="NCBI Taxonomy" id="2759911"/>
    <lineage>
        <taxon>Archaea</taxon>
        <taxon>Methanobacteriati</taxon>
        <taxon>Methanobacteriota</taxon>
        <taxon>Stenosarchaea group</taxon>
        <taxon>Methanomicrobia</taxon>
        <taxon>Methanosarcinales</taxon>
        <taxon>ANME-2 cluster</taxon>
        <taxon>Candidatus Methanogasteraceae</taxon>
        <taxon>Candidatus Methanogaster</taxon>
    </lineage>
</organism>
<proteinExistence type="predicted"/>
<dbReference type="Pfam" id="PF00258">
    <property type="entry name" value="Flavodoxin_1"/>
    <property type="match status" value="1"/>
</dbReference>
<evidence type="ECO:0000313" key="2">
    <source>
        <dbReference type="EMBL" id="QNO47533.1"/>
    </source>
</evidence>
<sequence>MAKLSVIYGSGTGNTAEMAVAVDDGARSEGLETEMLLLGNLTEDVPGGRRTTSVDDALAIMDSAEAVAIGSSTYEMKPVVFVAQLLKKAENLDLSGKVGAAFGPYATRPKAVGIIIDAMKEWGMDVLEPGLQVSGAITGKIRQESRELGESIARALSEKS</sequence>